<organism evidence="2 3">
    <name type="scientific">Mycolicibacter longobardus</name>
    <dbReference type="NCBI Taxonomy" id="1108812"/>
    <lineage>
        <taxon>Bacteria</taxon>
        <taxon>Bacillati</taxon>
        <taxon>Actinomycetota</taxon>
        <taxon>Actinomycetes</taxon>
        <taxon>Mycobacteriales</taxon>
        <taxon>Mycobacteriaceae</taxon>
        <taxon>Mycolicibacter</taxon>
    </lineage>
</organism>
<dbReference type="PANTHER" id="PTHR34989:SF1">
    <property type="entry name" value="PROTEIN HDED"/>
    <property type="match status" value="1"/>
</dbReference>
<keyword evidence="1" id="KW-1133">Transmembrane helix</keyword>
<protein>
    <recommendedName>
        <fullName evidence="4">HdeD family acid-resistance protein</fullName>
    </recommendedName>
</protein>
<dbReference type="GO" id="GO:0005886">
    <property type="term" value="C:plasma membrane"/>
    <property type="evidence" value="ECO:0007669"/>
    <property type="project" value="TreeGrafter"/>
</dbReference>
<dbReference type="STRING" id="1108812.AWC16_09120"/>
<proteinExistence type="predicted"/>
<evidence type="ECO:0008006" key="4">
    <source>
        <dbReference type="Google" id="ProtNLM"/>
    </source>
</evidence>
<dbReference type="EMBL" id="LQPG01000014">
    <property type="protein sequence ID" value="ORW12077.1"/>
    <property type="molecule type" value="Genomic_DNA"/>
</dbReference>
<evidence type="ECO:0000313" key="3">
    <source>
        <dbReference type="Proteomes" id="UP000193866"/>
    </source>
</evidence>
<evidence type="ECO:0000256" key="1">
    <source>
        <dbReference type="SAM" id="Phobius"/>
    </source>
</evidence>
<feature type="transmembrane region" description="Helical" evidence="1">
    <location>
        <begin position="32"/>
        <end position="58"/>
    </location>
</feature>
<sequence>MLSSLWKSTLVSGVLAVVLGAAILYWPGKTILVAAVLFGVYLAVTGVAQLISAFGLPLMSAGGRVMLFLSGTASVILAVLCFRHFNSDEEAIAVLLLAIWIAVGFIFRGVSATVAAISDPALPGRGWQIFMGVVSLLAGLVTLAWPFTSLLTLALVVGWWLIVIGVVEIVTAFNVRRESGKVATALSGG</sequence>
<accession>A0A1X1YLT8</accession>
<feature type="transmembrane region" description="Helical" evidence="1">
    <location>
        <begin position="153"/>
        <end position="173"/>
    </location>
</feature>
<feature type="transmembrane region" description="Helical" evidence="1">
    <location>
        <begin position="91"/>
        <end position="117"/>
    </location>
</feature>
<dbReference type="Proteomes" id="UP000193866">
    <property type="component" value="Unassembled WGS sequence"/>
</dbReference>
<evidence type="ECO:0000313" key="2">
    <source>
        <dbReference type="EMBL" id="ORW12077.1"/>
    </source>
</evidence>
<feature type="transmembrane region" description="Helical" evidence="1">
    <location>
        <begin position="9"/>
        <end position="26"/>
    </location>
</feature>
<keyword evidence="1" id="KW-0472">Membrane</keyword>
<dbReference type="AlphaFoldDB" id="A0A1X1YLT8"/>
<dbReference type="Pfam" id="PF03729">
    <property type="entry name" value="DUF308"/>
    <property type="match status" value="2"/>
</dbReference>
<feature type="transmembrane region" description="Helical" evidence="1">
    <location>
        <begin position="65"/>
        <end position="85"/>
    </location>
</feature>
<gene>
    <name evidence="2" type="ORF">AWC16_09120</name>
</gene>
<dbReference type="InterPro" id="IPR052712">
    <property type="entry name" value="Acid_resist_chaperone_HdeD"/>
</dbReference>
<keyword evidence="1" id="KW-0812">Transmembrane</keyword>
<reference evidence="2 3" key="1">
    <citation type="submission" date="2016-01" db="EMBL/GenBank/DDBJ databases">
        <title>The new phylogeny of the genus Mycobacterium.</title>
        <authorList>
            <person name="Tarcisio F."/>
            <person name="Conor M."/>
            <person name="Antonella G."/>
            <person name="Elisabetta G."/>
            <person name="Giulia F.S."/>
            <person name="Sara T."/>
            <person name="Anna F."/>
            <person name="Clotilde B."/>
            <person name="Roberto B."/>
            <person name="Veronica D.S."/>
            <person name="Fabio R."/>
            <person name="Monica P."/>
            <person name="Olivier J."/>
            <person name="Enrico T."/>
            <person name="Nicola S."/>
        </authorList>
    </citation>
    <scope>NUCLEOTIDE SEQUENCE [LARGE SCALE GENOMIC DNA]</scope>
    <source>
        <strain evidence="2 3">DSM 45394</strain>
    </source>
</reference>
<dbReference type="PANTHER" id="PTHR34989">
    <property type="entry name" value="PROTEIN HDED"/>
    <property type="match status" value="1"/>
</dbReference>
<comment type="caution">
    <text evidence="2">The sequence shown here is derived from an EMBL/GenBank/DDBJ whole genome shotgun (WGS) entry which is preliminary data.</text>
</comment>
<name>A0A1X1YLT8_9MYCO</name>
<dbReference type="InterPro" id="IPR005325">
    <property type="entry name" value="DUF308_memb"/>
</dbReference>
<keyword evidence="3" id="KW-1185">Reference proteome</keyword>
<feature type="transmembrane region" description="Helical" evidence="1">
    <location>
        <begin position="129"/>
        <end position="147"/>
    </location>
</feature>